<accession>A0A4R6K509</accession>
<reference evidence="1 2" key="1">
    <citation type="submission" date="2019-03" db="EMBL/GenBank/DDBJ databases">
        <title>Genomic Encyclopedia of Type Strains, Phase III (KMG-III): the genomes of soil and plant-associated and newly described type strains.</title>
        <authorList>
            <person name="Whitman W."/>
        </authorList>
    </citation>
    <scope>NUCLEOTIDE SEQUENCE [LARGE SCALE GENOMIC DNA]</scope>
    <source>
        <strain evidence="1 2">VKM Ac-2527</strain>
    </source>
</reference>
<dbReference type="AlphaFoldDB" id="A0A4R6K509"/>
<sequence>MEWLVFLLSGGGAALAGRYAWDRRAARRREAAELEQMRVLADHDVTLLGEELGRLDEAIAGHELDHAAREDYQSALDSYESARRTVARLAAADEVSGVADVLTGGRYSLACVRARVAGQPLPERRAPCFFNPQHGPSTVDVDWTPPVGGTRRVPACAQDAARVKAGEELDDRYTEYAVPRDPYRRNPRWEAGALIEPYSLGYFASSGARAAVMGLSMEMRGEGGGRWGAEWEAVRVRRGRGRRR</sequence>
<protein>
    <submittedName>
        <fullName evidence="1">Uncharacterized protein</fullName>
    </submittedName>
</protein>
<gene>
    <name evidence="1" type="ORF">EV643_116222</name>
</gene>
<dbReference type="Proteomes" id="UP000295388">
    <property type="component" value="Unassembled WGS sequence"/>
</dbReference>
<evidence type="ECO:0000313" key="2">
    <source>
        <dbReference type="Proteomes" id="UP000295388"/>
    </source>
</evidence>
<evidence type="ECO:0000313" key="1">
    <source>
        <dbReference type="EMBL" id="TDO44410.1"/>
    </source>
</evidence>
<keyword evidence="2" id="KW-1185">Reference proteome</keyword>
<dbReference type="RefSeq" id="WP_133803480.1">
    <property type="nucleotide sequence ID" value="NZ_SNWQ01000016.1"/>
</dbReference>
<dbReference type="EMBL" id="SNWQ01000016">
    <property type="protein sequence ID" value="TDO44410.1"/>
    <property type="molecule type" value="Genomic_DNA"/>
</dbReference>
<dbReference type="OrthoDB" id="4808153at2"/>
<proteinExistence type="predicted"/>
<comment type="caution">
    <text evidence="1">The sequence shown here is derived from an EMBL/GenBank/DDBJ whole genome shotgun (WGS) entry which is preliminary data.</text>
</comment>
<name>A0A4R6K509_9ACTN</name>
<organism evidence="1 2">
    <name type="scientific">Kribbella caucasensis</name>
    <dbReference type="NCBI Taxonomy" id="2512215"/>
    <lineage>
        <taxon>Bacteria</taxon>
        <taxon>Bacillati</taxon>
        <taxon>Actinomycetota</taxon>
        <taxon>Actinomycetes</taxon>
        <taxon>Propionibacteriales</taxon>
        <taxon>Kribbellaceae</taxon>
        <taxon>Kribbella</taxon>
    </lineage>
</organism>